<gene>
    <name evidence="1" type="ORF">LOD99_815</name>
</gene>
<name>A0AAV7JZN0_9METZ</name>
<organism evidence="1 2">
    <name type="scientific">Oopsacas minuta</name>
    <dbReference type="NCBI Taxonomy" id="111878"/>
    <lineage>
        <taxon>Eukaryota</taxon>
        <taxon>Metazoa</taxon>
        <taxon>Porifera</taxon>
        <taxon>Hexactinellida</taxon>
        <taxon>Hexasterophora</taxon>
        <taxon>Lyssacinosida</taxon>
        <taxon>Leucopsacidae</taxon>
        <taxon>Oopsacas</taxon>
    </lineage>
</organism>
<accession>A0AAV7JZN0</accession>
<reference evidence="1 2" key="1">
    <citation type="journal article" date="2023" name="BMC Biol.">
        <title>The compact genome of the sponge Oopsacas minuta (Hexactinellida) is lacking key metazoan core genes.</title>
        <authorList>
            <person name="Santini S."/>
            <person name="Schenkelaars Q."/>
            <person name="Jourda C."/>
            <person name="Duchesne M."/>
            <person name="Belahbib H."/>
            <person name="Rocher C."/>
            <person name="Selva M."/>
            <person name="Riesgo A."/>
            <person name="Vervoort M."/>
            <person name="Leys S.P."/>
            <person name="Kodjabachian L."/>
            <person name="Le Bivic A."/>
            <person name="Borchiellini C."/>
            <person name="Claverie J.M."/>
            <person name="Renard E."/>
        </authorList>
    </citation>
    <scope>NUCLEOTIDE SEQUENCE [LARGE SCALE GENOMIC DNA]</scope>
    <source>
        <strain evidence="1">SPO-2</strain>
    </source>
</reference>
<proteinExistence type="predicted"/>
<protein>
    <submittedName>
        <fullName evidence="1">Protein ZBED8-like</fullName>
    </submittedName>
</protein>
<sequence>MGKKSQGGNLDIFENVTTLLEGEEMKKEMMELVQAHLSYLKEEFKLYFPDLSELDLALIRNPFLVDGCLIPNNVQEDLIEFLNDFTVRDAFETLPLMKFWSRMSLHFSSVAAMAVRGLLMFPSTYLWEQGFSALLNIKNKYRARLCIEPDLRVVLSKPNQGLMNL</sequence>
<dbReference type="AlphaFoldDB" id="A0AAV7JZN0"/>
<dbReference type="PANTHER" id="PTHR45913">
    <property type="entry name" value="EPM2A-INTERACTING PROTEIN 1"/>
    <property type="match status" value="1"/>
</dbReference>
<dbReference type="PANTHER" id="PTHR45913:SF19">
    <property type="entry name" value="LOW QUALITY PROTEIN: ZINC FINGER BED DOMAIN-CONTAINING PROTEIN 5-LIKE"/>
    <property type="match status" value="1"/>
</dbReference>
<evidence type="ECO:0000313" key="1">
    <source>
        <dbReference type="EMBL" id="KAI6654419.1"/>
    </source>
</evidence>
<keyword evidence="2" id="KW-1185">Reference proteome</keyword>
<evidence type="ECO:0000313" key="2">
    <source>
        <dbReference type="Proteomes" id="UP001165289"/>
    </source>
</evidence>
<dbReference type="Proteomes" id="UP001165289">
    <property type="component" value="Unassembled WGS sequence"/>
</dbReference>
<comment type="caution">
    <text evidence="1">The sequence shown here is derived from an EMBL/GenBank/DDBJ whole genome shotgun (WGS) entry which is preliminary data.</text>
</comment>
<dbReference type="EMBL" id="JAKMXF010000222">
    <property type="protein sequence ID" value="KAI6654419.1"/>
    <property type="molecule type" value="Genomic_DNA"/>
</dbReference>